<dbReference type="Proteomes" id="UP001523216">
    <property type="component" value="Unassembled WGS sequence"/>
</dbReference>
<dbReference type="PANTHER" id="PTHR46268:SF6">
    <property type="entry name" value="UNIVERSAL STRESS PROTEIN UP12"/>
    <property type="match status" value="1"/>
</dbReference>
<reference evidence="3 4" key="1">
    <citation type="submission" date="2022-06" db="EMBL/GenBank/DDBJ databases">
        <title>Actinoplanes abujensis sp. nov., isolated from Nigerian arid soil.</title>
        <authorList>
            <person name="Ding P."/>
        </authorList>
    </citation>
    <scope>NUCLEOTIDE SEQUENCE [LARGE SCALE GENOMIC DNA]</scope>
    <source>
        <strain evidence="4">TRM88002</strain>
    </source>
</reference>
<dbReference type="RefSeq" id="WP_251804901.1">
    <property type="nucleotide sequence ID" value="NZ_JAMQOL010000103.1"/>
</dbReference>
<evidence type="ECO:0000256" key="1">
    <source>
        <dbReference type="ARBA" id="ARBA00008791"/>
    </source>
</evidence>
<comment type="similarity">
    <text evidence="1">Belongs to the universal stress protein A family.</text>
</comment>
<dbReference type="EMBL" id="JAMQOL010000103">
    <property type="protein sequence ID" value="MCM4085169.1"/>
    <property type="molecule type" value="Genomic_DNA"/>
</dbReference>
<dbReference type="SUPFAM" id="SSF52402">
    <property type="entry name" value="Adenine nucleotide alpha hydrolases-like"/>
    <property type="match status" value="2"/>
</dbReference>
<dbReference type="Gene3D" id="3.40.50.620">
    <property type="entry name" value="HUPs"/>
    <property type="match status" value="2"/>
</dbReference>
<dbReference type="InterPro" id="IPR006016">
    <property type="entry name" value="UspA"/>
</dbReference>
<evidence type="ECO:0000259" key="2">
    <source>
        <dbReference type="Pfam" id="PF00582"/>
    </source>
</evidence>
<dbReference type="InterPro" id="IPR014729">
    <property type="entry name" value="Rossmann-like_a/b/a_fold"/>
</dbReference>
<evidence type="ECO:0000313" key="4">
    <source>
        <dbReference type="Proteomes" id="UP001523216"/>
    </source>
</evidence>
<protein>
    <submittedName>
        <fullName evidence="3">Universal stress protein</fullName>
    </submittedName>
</protein>
<dbReference type="InterPro" id="IPR006015">
    <property type="entry name" value="Universal_stress_UspA"/>
</dbReference>
<keyword evidence="4" id="KW-1185">Reference proteome</keyword>
<dbReference type="PANTHER" id="PTHR46268">
    <property type="entry name" value="STRESS RESPONSE PROTEIN NHAX"/>
    <property type="match status" value="1"/>
</dbReference>
<dbReference type="PRINTS" id="PR01438">
    <property type="entry name" value="UNVRSLSTRESS"/>
</dbReference>
<accession>A0ABT0YGL2</accession>
<organism evidence="3 4">
    <name type="scientific">Paractinoplanes hotanensis</name>
    <dbReference type="NCBI Taxonomy" id="2906497"/>
    <lineage>
        <taxon>Bacteria</taxon>
        <taxon>Bacillati</taxon>
        <taxon>Actinomycetota</taxon>
        <taxon>Actinomycetes</taxon>
        <taxon>Micromonosporales</taxon>
        <taxon>Micromonosporaceae</taxon>
        <taxon>Paractinoplanes</taxon>
    </lineage>
</organism>
<name>A0ABT0YGL2_9ACTN</name>
<gene>
    <name evidence="3" type="ORF">LXN57_47355</name>
</gene>
<evidence type="ECO:0000313" key="3">
    <source>
        <dbReference type="EMBL" id="MCM4085169.1"/>
    </source>
</evidence>
<proteinExistence type="inferred from homology"/>
<sequence>MRKPGVVVGTDGTACGSAAVEWAAREARRRRVPLHIVHAYEWDWHESRFDIGNEYIDVARAIADATVSAARDRARAVAPGIEIEIKTIIGHAVPGLLSASHDAALLVVGNRGRGGFAGLLLGSVSQRVAIHAPCPVVVVRGRTNPTGPVVAGLDESPVAEQVLEAAFETAGARGVALTVVRAFLPVIPLWLTNVRPVEVDTPAEDAIQRAAVDELLAPWAEKYPQVPVRVVLTHDSAAAALVSASADAQLVIVGSHGHGIVGGALLGSAGQQLLHHAECPVLTVRHPTTPAS</sequence>
<feature type="domain" description="UspA" evidence="2">
    <location>
        <begin position="148"/>
        <end position="285"/>
    </location>
</feature>
<feature type="domain" description="UspA" evidence="2">
    <location>
        <begin position="6"/>
        <end position="140"/>
    </location>
</feature>
<dbReference type="Pfam" id="PF00582">
    <property type="entry name" value="Usp"/>
    <property type="match status" value="2"/>
</dbReference>
<comment type="caution">
    <text evidence="3">The sequence shown here is derived from an EMBL/GenBank/DDBJ whole genome shotgun (WGS) entry which is preliminary data.</text>
</comment>